<name>A0ABY8CK72_ENCHE</name>
<keyword evidence="2" id="KW-1185">Reference proteome</keyword>
<reference evidence="1 2" key="1">
    <citation type="submission" date="2023-02" db="EMBL/GenBank/DDBJ databases">
        <title>Encephalitozoon hellem ATCC 50451 complete genome.</title>
        <authorList>
            <person name="Mascarenhas dos Santos A.C."/>
            <person name="Julian A.T."/>
            <person name="Pombert J.-F."/>
        </authorList>
    </citation>
    <scope>NUCLEOTIDE SEQUENCE [LARGE SCALE GENOMIC DNA]</scope>
    <source>
        <strain evidence="1 2">ATCC 50451</strain>
    </source>
</reference>
<dbReference type="Gene3D" id="1.25.40.10">
    <property type="entry name" value="Tetratricopeptide repeat domain"/>
    <property type="match status" value="1"/>
</dbReference>
<evidence type="ECO:0000313" key="2">
    <source>
        <dbReference type="Proteomes" id="UP001217963"/>
    </source>
</evidence>
<evidence type="ECO:0008006" key="3">
    <source>
        <dbReference type="Google" id="ProtNLM"/>
    </source>
</evidence>
<protein>
    <recommendedName>
        <fullName evidence="3">Tetratricopeptide repeat protein</fullName>
    </recommendedName>
</protein>
<gene>
    <name evidence="1" type="ORF">PFJ87_08g01800</name>
</gene>
<organism evidence="1 2">
    <name type="scientific">Encephalitozoon hellem</name>
    <name type="common">Microsporidian parasite</name>
    <dbReference type="NCBI Taxonomy" id="27973"/>
    <lineage>
        <taxon>Eukaryota</taxon>
        <taxon>Fungi</taxon>
        <taxon>Fungi incertae sedis</taxon>
        <taxon>Microsporidia</taxon>
        <taxon>Unikaryonidae</taxon>
        <taxon>Encephalitozoon</taxon>
    </lineage>
</organism>
<dbReference type="SUPFAM" id="SSF48452">
    <property type="entry name" value="TPR-like"/>
    <property type="match status" value="1"/>
</dbReference>
<accession>A0ABY8CK72</accession>
<sequence>MLSRVHEAHMEEIENVVSRKIDLCLYEEALQIIDSTPLTGASGVSVYPYKGQILYLQKRYEESITFLRWLIEKFPRNIRAKRFLYLSFLTLGDFKSSFNIAKECWEDGDYRRSTLIRILAHSFVLSDFDFLESLDTHCDEPLLLSMAYVYSGKLDRAVEIMRSIEESDGSEIYLDALISVHTKSIYMLDYVRYLNEDIFIKAINGLEKKQRVFEEIKSQGCEYIDFKIMHIAKKTLGMSEYRNIVENISSGGRAEHCCKKDCFLGKLRTSREETVLFRKNDPYSPAGRYSELEGIFGRLRAGNFSGGLEGLKKMYGLRTTPDLEKHLKNGQNTLVIDEVGKSLLDYGRGKDSSYYTDLSAAAHSLRVRDVIECLSRLMDENMVGEIIELLELDLFNKNT</sequence>
<dbReference type="Proteomes" id="UP001217963">
    <property type="component" value="Chromosome VIII"/>
</dbReference>
<dbReference type="InterPro" id="IPR011990">
    <property type="entry name" value="TPR-like_helical_dom_sf"/>
</dbReference>
<evidence type="ECO:0000313" key="1">
    <source>
        <dbReference type="EMBL" id="WEL39314.1"/>
    </source>
</evidence>
<proteinExistence type="predicted"/>
<dbReference type="EMBL" id="CP119069">
    <property type="protein sequence ID" value="WEL39314.1"/>
    <property type="molecule type" value="Genomic_DNA"/>
</dbReference>